<evidence type="ECO:0000256" key="3">
    <source>
        <dbReference type="ARBA" id="ARBA00023163"/>
    </source>
</evidence>
<dbReference type="KEGG" id="nbe:Back2_00940"/>
<dbReference type="Gene3D" id="1.10.10.10">
    <property type="entry name" value="Winged helix-like DNA-binding domain superfamily/Winged helix DNA-binding domain"/>
    <property type="match status" value="1"/>
</dbReference>
<dbReference type="Proteomes" id="UP000271573">
    <property type="component" value="Chromosome"/>
</dbReference>
<dbReference type="AlphaFoldDB" id="A0A3G9IAN1"/>
<reference evidence="6 7" key="1">
    <citation type="submission" date="2018-11" db="EMBL/GenBank/DDBJ databases">
        <title>Complete genome sequence of Nocardioides baekrokdamisoli strain KCTC 39748.</title>
        <authorList>
            <person name="Kang S.W."/>
            <person name="Lee K.C."/>
            <person name="Kim K.K."/>
            <person name="Kim J.S."/>
            <person name="Kim D.S."/>
            <person name="Ko S.H."/>
            <person name="Yang S.H."/>
            <person name="Shin Y.K."/>
            <person name="Lee J.S."/>
        </authorList>
    </citation>
    <scope>NUCLEOTIDE SEQUENCE [LARGE SCALE GENOMIC DNA]</scope>
    <source>
        <strain evidence="6 7">KCTC 39748</strain>
    </source>
</reference>
<keyword evidence="3" id="KW-0804">Transcription</keyword>
<dbReference type="OrthoDB" id="3267569at2"/>
<dbReference type="Pfam" id="PF07729">
    <property type="entry name" value="FCD"/>
    <property type="match status" value="1"/>
</dbReference>
<dbReference type="PROSITE" id="PS50949">
    <property type="entry name" value="HTH_GNTR"/>
    <property type="match status" value="1"/>
</dbReference>
<gene>
    <name evidence="6" type="ORF">Back2_00940</name>
</gene>
<evidence type="ECO:0000313" key="7">
    <source>
        <dbReference type="Proteomes" id="UP000271573"/>
    </source>
</evidence>
<evidence type="ECO:0000256" key="4">
    <source>
        <dbReference type="SAM" id="MobiDB-lite"/>
    </source>
</evidence>
<dbReference type="SMART" id="SM00895">
    <property type="entry name" value="FCD"/>
    <property type="match status" value="1"/>
</dbReference>
<dbReference type="InterPro" id="IPR036388">
    <property type="entry name" value="WH-like_DNA-bd_sf"/>
</dbReference>
<dbReference type="InterPro" id="IPR036390">
    <property type="entry name" value="WH_DNA-bd_sf"/>
</dbReference>
<proteinExistence type="predicted"/>
<dbReference type="GO" id="GO:0003677">
    <property type="term" value="F:DNA binding"/>
    <property type="evidence" value="ECO:0007669"/>
    <property type="project" value="UniProtKB-KW"/>
</dbReference>
<feature type="region of interest" description="Disordered" evidence="4">
    <location>
        <begin position="1"/>
        <end position="21"/>
    </location>
</feature>
<protein>
    <submittedName>
        <fullName evidence="6">GntR family transcriptional regulator</fullName>
    </submittedName>
</protein>
<dbReference type="InterPro" id="IPR008920">
    <property type="entry name" value="TF_FadR/GntR_C"/>
</dbReference>
<keyword evidence="7" id="KW-1185">Reference proteome</keyword>
<evidence type="ECO:0000313" key="6">
    <source>
        <dbReference type="EMBL" id="BBH15807.1"/>
    </source>
</evidence>
<dbReference type="EMBL" id="AP019307">
    <property type="protein sequence ID" value="BBH15807.1"/>
    <property type="molecule type" value="Genomic_DNA"/>
</dbReference>
<keyword evidence="1" id="KW-0805">Transcription regulation</keyword>
<dbReference type="Gene3D" id="1.20.120.530">
    <property type="entry name" value="GntR ligand-binding domain-like"/>
    <property type="match status" value="1"/>
</dbReference>
<dbReference type="PANTHER" id="PTHR43537:SF45">
    <property type="entry name" value="GNTR FAMILY REGULATORY PROTEIN"/>
    <property type="match status" value="1"/>
</dbReference>
<evidence type="ECO:0000256" key="2">
    <source>
        <dbReference type="ARBA" id="ARBA00023125"/>
    </source>
</evidence>
<sequence length="229" mass="25248">MGNGVNSPLAGVPESSAETSESLADRAYREIRDRIVMLDIAPGSPINEDQLGSALGIGRTPIREALKRLAHERLVVAYARRGTFATDVNITDLAHISEVRAHLEPIAARSAAERATDQERAELRAILAELGRPRGSTRTARDLMLLDLRIHRSVYAAVHNAYLEDTLMRYDNLANRIWCLFIDRLPDLAAHIEEHGPLLEAVISGDGDRAAELAGKHVIHFESEIRALI</sequence>
<dbReference type="SUPFAM" id="SSF46785">
    <property type="entry name" value="Winged helix' DNA-binding domain"/>
    <property type="match status" value="1"/>
</dbReference>
<accession>A0A3G9IAN1</accession>
<dbReference type="Pfam" id="PF00392">
    <property type="entry name" value="GntR"/>
    <property type="match status" value="1"/>
</dbReference>
<dbReference type="InterPro" id="IPR011711">
    <property type="entry name" value="GntR_C"/>
</dbReference>
<evidence type="ECO:0000256" key="1">
    <source>
        <dbReference type="ARBA" id="ARBA00023015"/>
    </source>
</evidence>
<dbReference type="RefSeq" id="WP_125565730.1">
    <property type="nucleotide sequence ID" value="NZ_AP019307.1"/>
</dbReference>
<feature type="domain" description="HTH gntR-type" evidence="5">
    <location>
        <begin position="21"/>
        <end position="88"/>
    </location>
</feature>
<dbReference type="SUPFAM" id="SSF48008">
    <property type="entry name" value="GntR ligand-binding domain-like"/>
    <property type="match status" value="1"/>
</dbReference>
<evidence type="ECO:0000259" key="5">
    <source>
        <dbReference type="PROSITE" id="PS50949"/>
    </source>
</evidence>
<dbReference type="GO" id="GO:0003700">
    <property type="term" value="F:DNA-binding transcription factor activity"/>
    <property type="evidence" value="ECO:0007669"/>
    <property type="project" value="InterPro"/>
</dbReference>
<name>A0A3G9IAN1_9ACTN</name>
<dbReference type="CDD" id="cd07377">
    <property type="entry name" value="WHTH_GntR"/>
    <property type="match status" value="1"/>
</dbReference>
<keyword evidence="2" id="KW-0238">DNA-binding</keyword>
<dbReference type="PANTHER" id="PTHR43537">
    <property type="entry name" value="TRANSCRIPTIONAL REGULATOR, GNTR FAMILY"/>
    <property type="match status" value="1"/>
</dbReference>
<dbReference type="SMART" id="SM00345">
    <property type="entry name" value="HTH_GNTR"/>
    <property type="match status" value="1"/>
</dbReference>
<organism evidence="6 7">
    <name type="scientific">Nocardioides baekrokdamisoli</name>
    <dbReference type="NCBI Taxonomy" id="1804624"/>
    <lineage>
        <taxon>Bacteria</taxon>
        <taxon>Bacillati</taxon>
        <taxon>Actinomycetota</taxon>
        <taxon>Actinomycetes</taxon>
        <taxon>Propionibacteriales</taxon>
        <taxon>Nocardioidaceae</taxon>
        <taxon>Nocardioides</taxon>
    </lineage>
</organism>
<dbReference type="InterPro" id="IPR000524">
    <property type="entry name" value="Tscrpt_reg_HTH_GntR"/>
</dbReference>